<dbReference type="InterPro" id="IPR036915">
    <property type="entry name" value="Cyclin-like_sf"/>
</dbReference>
<dbReference type="CDD" id="cd20514">
    <property type="entry name" value="CYCLIN_CCNC_rpt2"/>
    <property type="match status" value="1"/>
</dbReference>
<accession>A0A9N9G210</accession>
<evidence type="ECO:0000256" key="6">
    <source>
        <dbReference type="ARBA" id="ARBA00023159"/>
    </source>
</evidence>
<keyword evidence="5 9" id="KW-0195">Cyclin</keyword>
<evidence type="ECO:0000256" key="1">
    <source>
        <dbReference type="ARBA" id="ARBA00004123"/>
    </source>
</evidence>
<sequence length="283" mass="32205">MAANFWTSTHGMHWLLSRHALAECRKVDLKVVTEQELIKVNIWFAQIITELGRKLSVRQVIIATAITYFKRFYTRNSFRNTEPNLVAATCMYLACKIEESPHHIKTVIAEMKAIIIEELEFNMIVFHPYRSLMTLAQDLGTKNDDVQWAWYIINDSYRTDMCLLYPPHVIATAALYLQIALKGGAQYGDYSLTSTTSNANNSGAAAGVTTRNARRGAGNNAGNVNETPKVKDIRLWFAQLNVDSEQIIDIVQEIISLYELWNEYSEEVKSNGLHELLSRLLNK</sequence>
<dbReference type="InterPro" id="IPR013763">
    <property type="entry name" value="Cyclin-like_dom"/>
</dbReference>
<proteinExistence type="inferred from homology"/>
<keyword evidence="8" id="KW-0539">Nucleus</keyword>
<evidence type="ECO:0000256" key="7">
    <source>
        <dbReference type="ARBA" id="ARBA00023163"/>
    </source>
</evidence>
<comment type="similarity">
    <text evidence="2">Belongs to the cyclin family. Cyclin C subfamily.</text>
</comment>
<dbReference type="FunFam" id="1.10.472.10:FF:000076">
    <property type="entry name" value="RNA polymerase II holoenzyme cyclin-like subunit"/>
    <property type="match status" value="1"/>
</dbReference>
<organism evidence="11 12">
    <name type="scientific">Funneliformis mosseae</name>
    <name type="common">Endomycorrhizal fungus</name>
    <name type="synonym">Glomus mosseae</name>
    <dbReference type="NCBI Taxonomy" id="27381"/>
    <lineage>
        <taxon>Eukaryota</taxon>
        <taxon>Fungi</taxon>
        <taxon>Fungi incertae sedis</taxon>
        <taxon>Mucoromycota</taxon>
        <taxon>Glomeromycotina</taxon>
        <taxon>Glomeromycetes</taxon>
        <taxon>Glomerales</taxon>
        <taxon>Glomeraceae</taxon>
        <taxon>Funneliformis</taxon>
    </lineage>
</organism>
<dbReference type="GO" id="GO:0016538">
    <property type="term" value="F:cyclin-dependent protein serine/threonine kinase regulator activity"/>
    <property type="evidence" value="ECO:0007669"/>
    <property type="project" value="InterPro"/>
</dbReference>
<dbReference type="AlphaFoldDB" id="A0A9N9G210"/>
<dbReference type="SMART" id="SM00385">
    <property type="entry name" value="CYCLIN"/>
    <property type="match status" value="1"/>
</dbReference>
<evidence type="ECO:0000256" key="8">
    <source>
        <dbReference type="ARBA" id="ARBA00023242"/>
    </source>
</evidence>
<dbReference type="GO" id="GO:0006357">
    <property type="term" value="P:regulation of transcription by RNA polymerase II"/>
    <property type="evidence" value="ECO:0007669"/>
    <property type="project" value="InterPro"/>
</dbReference>
<dbReference type="PIRSF" id="PIRSF028758">
    <property type="entry name" value="Cyclin, C/H/G types"/>
    <property type="match status" value="1"/>
</dbReference>
<dbReference type="InterPro" id="IPR043198">
    <property type="entry name" value="Cyclin/Ssn8"/>
</dbReference>
<dbReference type="CDD" id="cd20513">
    <property type="entry name" value="CYCLIN_CCNC_rpt1"/>
    <property type="match status" value="1"/>
</dbReference>
<name>A0A9N9G210_FUNMO</name>
<comment type="caution">
    <text evidence="11">The sequence shown here is derived from an EMBL/GenBank/DDBJ whole genome shotgun (WGS) entry which is preliminary data.</text>
</comment>
<evidence type="ECO:0000256" key="5">
    <source>
        <dbReference type="ARBA" id="ARBA00023127"/>
    </source>
</evidence>
<evidence type="ECO:0000256" key="3">
    <source>
        <dbReference type="ARBA" id="ARBA00022491"/>
    </source>
</evidence>
<dbReference type="Gene3D" id="1.10.472.10">
    <property type="entry name" value="Cyclin-like"/>
    <property type="match status" value="2"/>
</dbReference>
<dbReference type="InterPro" id="IPR006671">
    <property type="entry name" value="Cyclin_N"/>
</dbReference>
<reference evidence="11" key="1">
    <citation type="submission" date="2021-06" db="EMBL/GenBank/DDBJ databases">
        <authorList>
            <person name="Kallberg Y."/>
            <person name="Tangrot J."/>
            <person name="Rosling A."/>
        </authorList>
    </citation>
    <scope>NUCLEOTIDE SEQUENCE</scope>
    <source>
        <strain evidence="11">87-6 pot B 2015</strain>
    </source>
</reference>
<dbReference type="Pfam" id="PF00134">
    <property type="entry name" value="Cyclin_N"/>
    <property type="match status" value="1"/>
</dbReference>
<gene>
    <name evidence="11" type="ORF">FMOSSE_LOCUS7500</name>
</gene>
<keyword evidence="6" id="KW-0010">Activator</keyword>
<keyword evidence="12" id="KW-1185">Reference proteome</keyword>
<dbReference type="SUPFAM" id="SSF47954">
    <property type="entry name" value="Cyclin-like"/>
    <property type="match status" value="2"/>
</dbReference>
<keyword evidence="3" id="KW-0678">Repressor</keyword>
<keyword evidence="4" id="KW-0805">Transcription regulation</keyword>
<evidence type="ECO:0000256" key="9">
    <source>
        <dbReference type="RuleBase" id="RU000383"/>
    </source>
</evidence>
<evidence type="ECO:0000259" key="10">
    <source>
        <dbReference type="SMART" id="SM00385"/>
    </source>
</evidence>
<protein>
    <submittedName>
        <fullName evidence="11">4716_t:CDS:1</fullName>
    </submittedName>
</protein>
<evidence type="ECO:0000313" key="12">
    <source>
        <dbReference type="Proteomes" id="UP000789375"/>
    </source>
</evidence>
<keyword evidence="7" id="KW-0804">Transcription</keyword>
<dbReference type="Proteomes" id="UP000789375">
    <property type="component" value="Unassembled WGS sequence"/>
</dbReference>
<comment type="subcellular location">
    <subcellularLocation>
        <location evidence="1">Nucleus</location>
    </subcellularLocation>
</comment>
<evidence type="ECO:0000256" key="4">
    <source>
        <dbReference type="ARBA" id="ARBA00023015"/>
    </source>
</evidence>
<evidence type="ECO:0000313" key="11">
    <source>
        <dbReference type="EMBL" id="CAG8571935.1"/>
    </source>
</evidence>
<dbReference type="EMBL" id="CAJVPP010001765">
    <property type="protein sequence ID" value="CAG8571935.1"/>
    <property type="molecule type" value="Genomic_DNA"/>
</dbReference>
<dbReference type="PANTHER" id="PTHR10026">
    <property type="entry name" value="CYCLIN"/>
    <property type="match status" value="1"/>
</dbReference>
<feature type="domain" description="Cyclin-like" evidence="10">
    <location>
        <begin position="46"/>
        <end position="127"/>
    </location>
</feature>
<dbReference type="GO" id="GO:0005634">
    <property type="term" value="C:nucleus"/>
    <property type="evidence" value="ECO:0007669"/>
    <property type="project" value="UniProtKB-SubCell"/>
</dbReference>
<evidence type="ECO:0000256" key="2">
    <source>
        <dbReference type="ARBA" id="ARBA00008638"/>
    </source>
</evidence>